<organism evidence="4 5">
    <name type="scientific">Rotaria magnacalcarata</name>
    <dbReference type="NCBI Taxonomy" id="392030"/>
    <lineage>
        <taxon>Eukaryota</taxon>
        <taxon>Metazoa</taxon>
        <taxon>Spiralia</taxon>
        <taxon>Gnathifera</taxon>
        <taxon>Rotifera</taxon>
        <taxon>Eurotatoria</taxon>
        <taxon>Bdelloidea</taxon>
        <taxon>Philodinida</taxon>
        <taxon>Philodinidae</taxon>
        <taxon>Rotaria</taxon>
    </lineage>
</organism>
<protein>
    <recommendedName>
        <fullName evidence="3">Beta-lactamase-related domain-containing protein</fullName>
    </recommendedName>
</protein>
<name>A0A8S3J8Y7_9BILA</name>
<feature type="non-terminal residue" evidence="4">
    <location>
        <position position="184"/>
    </location>
</feature>
<dbReference type="PANTHER" id="PTHR46825:SF11">
    <property type="entry name" value="PENICILLIN-BINDING PROTEIN 4"/>
    <property type="match status" value="1"/>
</dbReference>
<dbReference type="Proteomes" id="UP000681720">
    <property type="component" value="Unassembled WGS sequence"/>
</dbReference>
<dbReference type="EMBL" id="CAJOBJ010354893">
    <property type="protein sequence ID" value="CAF5212912.1"/>
    <property type="molecule type" value="Genomic_DNA"/>
</dbReference>
<evidence type="ECO:0000313" key="5">
    <source>
        <dbReference type="Proteomes" id="UP000681720"/>
    </source>
</evidence>
<dbReference type="InterPro" id="IPR012338">
    <property type="entry name" value="Beta-lactam/transpept-like"/>
</dbReference>
<evidence type="ECO:0000256" key="1">
    <source>
        <dbReference type="ARBA" id="ARBA00004370"/>
    </source>
</evidence>
<proteinExistence type="predicted"/>
<comment type="caution">
    <text evidence="4">The sequence shown here is derived from an EMBL/GenBank/DDBJ whole genome shotgun (WGS) entry which is preliminary data.</text>
</comment>
<dbReference type="SUPFAM" id="SSF56601">
    <property type="entry name" value="beta-lactamase/transpeptidase-like"/>
    <property type="match status" value="1"/>
</dbReference>
<dbReference type="AlphaFoldDB" id="A0A8S3J8Y7"/>
<sequence length="184" mass="20887">MESSKTHGQDKSSYLCGLKKKSPLITLENADSIIQQADDYLQSLVNDKVFSGSVLIARNDQILILKGYGCSEYICQEKNTSQTIYRIGSVTKPLTAIIVLKLHERKQLDIKNKISLYYPDYPHGNEITIKNLLSNTSGIFNYTDLEIFEQKCTENLTIDQLIEVFKTEPLQFKPGSEYSYSNSN</sequence>
<gene>
    <name evidence="4" type="ORF">GIL414_LOCUS80447</name>
</gene>
<keyword evidence="2" id="KW-0472">Membrane</keyword>
<comment type="subcellular location">
    <subcellularLocation>
        <location evidence="1">Membrane</location>
    </subcellularLocation>
</comment>
<evidence type="ECO:0000313" key="4">
    <source>
        <dbReference type="EMBL" id="CAF5212912.1"/>
    </source>
</evidence>
<dbReference type="InterPro" id="IPR050491">
    <property type="entry name" value="AmpC-like"/>
</dbReference>
<evidence type="ECO:0000256" key="2">
    <source>
        <dbReference type="ARBA" id="ARBA00023136"/>
    </source>
</evidence>
<dbReference type="GO" id="GO:0016020">
    <property type="term" value="C:membrane"/>
    <property type="evidence" value="ECO:0007669"/>
    <property type="project" value="UniProtKB-SubCell"/>
</dbReference>
<reference evidence="4" key="1">
    <citation type="submission" date="2021-02" db="EMBL/GenBank/DDBJ databases">
        <authorList>
            <person name="Nowell W R."/>
        </authorList>
    </citation>
    <scope>NUCLEOTIDE SEQUENCE</scope>
</reference>
<dbReference type="Gene3D" id="3.40.710.10">
    <property type="entry name" value="DD-peptidase/beta-lactamase superfamily"/>
    <property type="match status" value="1"/>
</dbReference>
<accession>A0A8S3J8Y7</accession>
<dbReference type="PANTHER" id="PTHR46825">
    <property type="entry name" value="D-ALANYL-D-ALANINE-CARBOXYPEPTIDASE/ENDOPEPTIDASE AMPH"/>
    <property type="match status" value="1"/>
</dbReference>
<evidence type="ECO:0000259" key="3">
    <source>
        <dbReference type="Pfam" id="PF00144"/>
    </source>
</evidence>
<dbReference type="Pfam" id="PF00144">
    <property type="entry name" value="Beta-lactamase"/>
    <property type="match status" value="1"/>
</dbReference>
<dbReference type="InterPro" id="IPR001466">
    <property type="entry name" value="Beta-lactam-related"/>
</dbReference>
<feature type="domain" description="Beta-lactamase-related" evidence="3">
    <location>
        <begin position="45"/>
        <end position="184"/>
    </location>
</feature>